<dbReference type="EMBL" id="JBHTAJ010000041">
    <property type="protein sequence ID" value="MFC7182104.1"/>
    <property type="molecule type" value="Genomic_DNA"/>
</dbReference>
<dbReference type="Proteomes" id="UP001596435">
    <property type="component" value="Unassembled WGS sequence"/>
</dbReference>
<evidence type="ECO:0000313" key="4">
    <source>
        <dbReference type="Proteomes" id="UP001596435"/>
    </source>
</evidence>
<dbReference type="GO" id="GO:0016787">
    <property type="term" value="F:hydrolase activity"/>
    <property type="evidence" value="ECO:0007669"/>
    <property type="project" value="UniProtKB-KW"/>
</dbReference>
<evidence type="ECO:0000259" key="2">
    <source>
        <dbReference type="Pfam" id="PF07859"/>
    </source>
</evidence>
<keyword evidence="1 3" id="KW-0378">Hydrolase</keyword>
<dbReference type="RefSeq" id="WP_380231735.1">
    <property type="nucleotide sequence ID" value="NZ_JBHSVH010000002.1"/>
</dbReference>
<dbReference type="Gene3D" id="3.40.50.1820">
    <property type="entry name" value="alpha/beta hydrolase"/>
    <property type="match status" value="1"/>
</dbReference>
<evidence type="ECO:0000256" key="1">
    <source>
        <dbReference type="ARBA" id="ARBA00022801"/>
    </source>
</evidence>
<proteinExistence type="predicted"/>
<comment type="caution">
    <text evidence="3">The sequence shown here is derived from an EMBL/GenBank/DDBJ whole genome shotgun (WGS) entry which is preliminary data.</text>
</comment>
<dbReference type="InterPro" id="IPR013094">
    <property type="entry name" value="AB_hydrolase_3"/>
</dbReference>
<dbReference type="InterPro" id="IPR050300">
    <property type="entry name" value="GDXG_lipolytic_enzyme"/>
</dbReference>
<sequence>MSLDPQIDALLAQLAEGGGPAPESLTVTENRAFARSLTALAGDPEPVGGVHDTTAAAEGIEVPIRIYAPAGVSRSGPLPVTVFFHGGGWVLGDLDSQDHIARIIANRSGTIVVSVDYRLAPEHRFPAAIEDAYAAVSWVAANAGSFCGDGQHIAVFGESAGGNLAAAVAQEAQRRGGPRIALQVLAYPAVDRFDDSPSMYENAAGPLLTRSWLEWFWGLYLSTPDEGLDPRVSPARTDDLAGLPPAVILTAELDPLRDQGGRYAQRLADAGVPVTYVPVKGATHAFLSFTGSVQLSRDVLNQLGGTVAAAFND</sequence>
<feature type="domain" description="Alpha/beta hydrolase fold-3" evidence="2">
    <location>
        <begin position="82"/>
        <end position="287"/>
    </location>
</feature>
<protein>
    <submittedName>
        <fullName evidence="3">Alpha/beta hydrolase</fullName>
    </submittedName>
</protein>
<dbReference type="PANTHER" id="PTHR48081">
    <property type="entry name" value="AB HYDROLASE SUPERFAMILY PROTEIN C4A8.06C"/>
    <property type="match status" value="1"/>
</dbReference>
<name>A0ABW2FXV1_9ACTN</name>
<accession>A0ABW2FXV1</accession>
<keyword evidence="4" id="KW-1185">Reference proteome</keyword>
<dbReference type="Pfam" id="PF07859">
    <property type="entry name" value="Abhydrolase_3"/>
    <property type="match status" value="1"/>
</dbReference>
<evidence type="ECO:0000313" key="3">
    <source>
        <dbReference type="EMBL" id="MFC7182104.1"/>
    </source>
</evidence>
<gene>
    <name evidence="3" type="ORF">ACFQMG_21380</name>
</gene>
<dbReference type="SUPFAM" id="SSF53474">
    <property type="entry name" value="alpha/beta-Hydrolases"/>
    <property type="match status" value="1"/>
</dbReference>
<organism evidence="3 4">
    <name type="scientific">Kitasatospora paranensis</name>
    <dbReference type="NCBI Taxonomy" id="258053"/>
    <lineage>
        <taxon>Bacteria</taxon>
        <taxon>Bacillati</taxon>
        <taxon>Actinomycetota</taxon>
        <taxon>Actinomycetes</taxon>
        <taxon>Kitasatosporales</taxon>
        <taxon>Streptomycetaceae</taxon>
        <taxon>Kitasatospora</taxon>
    </lineage>
</organism>
<dbReference type="PANTHER" id="PTHR48081:SF8">
    <property type="entry name" value="ALPHA_BETA HYDROLASE FOLD-3 DOMAIN-CONTAINING PROTEIN-RELATED"/>
    <property type="match status" value="1"/>
</dbReference>
<dbReference type="InterPro" id="IPR029058">
    <property type="entry name" value="AB_hydrolase_fold"/>
</dbReference>
<reference evidence="4" key="1">
    <citation type="journal article" date="2019" name="Int. J. Syst. Evol. Microbiol.">
        <title>The Global Catalogue of Microorganisms (GCM) 10K type strain sequencing project: providing services to taxonomists for standard genome sequencing and annotation.</title>
        <authorList>
            <consortium name="The Broad Institute Genomics Platform"/>
            <consortium name="The Broad Institute Genome Sequencing Center for Infectious Disease"/>
            <person name="Wu L."/>
            <person name="Ma J."/>
        </authorList>
    </citation>
    <scope>NUCLEOTIDE SEQUENCE [LARGE SCALE GENOMIC DNA]</scope>
    <source>
        <strain evidence="4">CGMCC 1.12859</strain>
    </source>
</reference>